<sequence length="350" mass="40336">MQNKEETGILKLDLDSVLLNERLQEAMSDASASDLETAKSTARSQSMSVQLDWLDDDYIDKTKSDTENVAPSTSRTYGRGSISEEDNLTQKSARTENGGEKEQIDLEWESMYDCYNDTPVNKASQNAETDTSKRRSLKIFGSTHDIDMAMIEPYRKECNFSIFQGYFTDGFTAIVVFYACYLPHRTTPDYHNLMENLFFYAVSSLEKVVAEDYVIVYFQGGASNDQLPSFSWLRKCYRLMDQRLVSYTEPGLDRNIRKNLKQLVLVHSTFWLKTIVTLSKPFISSKFYKKIKFVNSLQELSSVVPLEQMEIPESVLRYNFCLRLLFLIIAPVFRHEDKKHEDSNSGDTDH</sequence>
<dbReference type="GO" id="GO:0005096">
    <property type="term" value="F:GTPase activator activity"/>
    <property type="evidence" value="ECO:0007669"/>
    <property type="project" value="TreeGrafter"/>
</dbReference>
<feature type="compositionally biased region" description="Polar residues" evidence="1">
    <location>
        <begin position="67"/>
        <end position="76"/>
    </location>
</feature>
<dbReference type="PANTHER" id="PTHR45808:SF2">
    <property type="entry name" value="RHO GTPASE-ACTIVATING PROTEIN 68F"/>
    <property type="match status" value="1"/>
</dbReference>
<feature type="compositionally biased region" description="Basic and acidic residues" evidence="1">
    <location>
        <begin position="93"/>
        <end position="102"/>
    </location>
</feature>
<evidence type="ECO:0000313" key="4">
    <source>
        <dbReference type="WBParaSite" id="nRc.2.0.1.t13412-RA"/>
    </source>
</evidence>
<dbReference type="InterPro" id="IPR036865">
    <property type="entry name" value="CRAL-TRIO_dom_sf"/>
</dbReference>
<protein>
    <submittedName>
        <fullName evidence="4">CRAL-TRIO domain-containing protein</fullName>
    </submittedName>
</protein>
<proteinExistence type="predicted"/>
<evidence type="ECO:0000256" key="1">
    <source>
        <dbReference type="SAM" id="MobiDB-lite"/>
    </source>
</evidence>
<dbReference type="AlphaFoldDB" id="A0A915IJ58"/>
<dbReference type="SUPFAM" id="SSF52087">
    <property type="entry name" value="CRAL/TRIO domain"/>
    <property type="match status" value="1"/>
</dbReference>
<dbReference type="Gene3D" id="3.40.525.10">
    <property type="entry name" value="CRAL-TRIO lipid binding domain"/>
    <property type="match status" value="1"/>
</dbReference>
<dbReference type="WBParaSite" id="nRc.2.0.1.t13412-RA">
    <property type="protein sequence ID" value="nRc.2.0.1.t13412-RA"/>
    <property type="gene ID" value="nRc.2.0.1.g13412"/>
</dbReference>
<feature type="domain" description="CRAL-TRIO" evidence="2">
    <location>
        <begin position="176"/>
        <end position="315"/>
    </location>
</feature>
<feature type="region of interest" description="Disordered" evidence="1">
    <location>
        <begin position="63"/>
        <end position="102"/>
    </location>
</feature>
<dbReference type="InterPro" id="IPR001251">
    <property type="entry name" value="CRAL-TRIO_dom"/>
</dbReference>
<dbReference type="Proteomes" id="UP000887565">
    <property type="component" value="Unplaced"/>
</dbReference>
<dbReference type="Pfam" id="PF13716">
    <property type="entry name" value="CRAL_TRIO_2"/>
    <property type="match status" value="1"/>
</dbReference>
<keyword evidence="3" id="KW-1185">Reference proteome</keyword>
<reference evidence="4" key="1">
    <citation type="submission" date="2022-11" db="UniProtKB">
        <authorList>
            <consortium name="WormBaseParasite"/>
        </authorList>
    </citation>
    <scope>IDENTIFICATION</scope>
</reference>
<dbReference type="CDD" id="cd00170">
    <property type="entry name" value="SEC14"/>
    <property type="match status" value="1"/>
</dbReference>
<dbReference type="GO" id="GO:0005737">
    <property type="term" value="C:cytoplasm"/>
    <property type="evidence" value="ECO:0007669"/>
    <property type="project" value="TreeGrafter"/>
</dbReference>
<dbReference type="PROSITE" id="PS50191">
    <property type="entry name" value="CRAL_TRIO"/>
    <property type="match status" value="1"/>
</dbReference>
<evidence type="ECO:0000313" key="3">
    <source>
        <dbReference type="Proteomes" id="UP000887565"/>
    </source>
</evidence>
<feature type="region of interest" description="Disordered" evidence="1">
    <location>
        <begin position="27"/>
        <end position="46"/>
    </location>
</feature>
<dbReference type="GO" id="GO:0007264">
    <property type="term" value="P:small GTPase-mediated signal transduction"/>
    <property type="evidence" value="ECO:0007669"/>
    <property type="project" value="TreeGrafter"/>
</dbReference>
<dbReference type="PANTHER" id="PTHR45808">
    <property type="entry name" value="RHO GTPASE-ACTIVATING PROTEIN 68F"/>
    <property type="match status" value="1"/>
</dbReference>
<organism evidence="3 4">
    <name type="scientific">Romanomermis culicivorax</name>
    <name type="common">Nematode worm</name>
    <dbReference type="NCBI Taxonomy" id="13658"/>
    <lineage>
        <taxon>Eukaryota</taxon>
        <taxon>Metazoa</taxon>
        <taxon>Ecdysozoa</taxon>
        <taxon>Nematoda</taxon>
        <taxon>Enoplea</taxon>
        <taxon>Dorylaimia</taxon>
        <taxon>Mermithida</taxon>
        <taxon>Mermithoidea</taxon>
        <taxon>Mermithidae</taxon>
        <taxon>Romanomermis</taxon>
    </lineage>
</organism>
<accession>A0A915IJ58</accession>
<evidence type="ECO:0000259" key="2">
    <source>
        <dbReference type="PROSITE" id="PS50191"/>
    </source>
</evidence>
<name>A0A915IJ58_ROMCU</name>